<keyword evidence="4" id="KW-0378">Hydrolase</keyword>
<evidence type="ECO:0000256" key="6">
    <source>
        <dbReference type="ARBA" id="ARBA00023277"/>
    </source>
</evidence>
<accession>A0A392PSC6</accession>
<protein>
    <recommendedName>
        <fullName evidence="3">cellulase</fullName>
        <ecNumber evidence="3">3.2.1.4</ecNumber>
    </recommendedName>
</protein>
<comment type="caution">
    <text evidence="10">The sequence shown here is derived from an EMBL/GenBank/DDBJ whole genome shotgun (WGS) entry which is preliminary data.</text>
</comment>
<evidence type="ECO:0000256" key="8">
    <source>
        <dbReference type="ARBA" id="ARBA00023326"/>
    </source>
</evidence>
<evidence type="ECO:0000259" key="9">
    <source>
        <dbReference type="Pfam" id="PF00759"/>
    </source>
</evidence>
<feature type="non-terminal residue" evidence="10">
    <location>
        <position position="1"/>
    </location>
</feature>
<evidence type="ECO:0000256" key="4">
    <source>
        <dbReference type="ARBA" id="ARBA00022801"/>
    </source>
</evidence>
<dbReference type="PANTHER" id="PTHR22298">
    <property type="entry name" value="ENDO-1,4-BETA-GLUCANASE"/>
    <property type="match status" value="1"/>
</dbReference>
<reference evidence="10 11" key="1">
    <citation type="journal article" date="2018" name="Front. Plant Sci.">
        <title>Red Clover (Trifolium pratense) and Zigzag Clover (T. medium) - A Picture of Genomic Similarities and Differences.</title>
        <authorList>
            <person name="Dluhosova J."/>
            <person name="Istvanek J."/>
            <person name="Nedelnik J."/>
            <person name="Repkova J."/>
        </authorList>
    </citation>
    <scope>NUCLEOTIDE SEQUENCE [LARGE SCALE GENOMIC DNA]</scope>
    <source>
        <strain evidence="11">cv. 10/8</strain>
        <tissue evidence="10">Leaf</tissue>
    </source>
</reference>
<dbReference type="InterPro" id="IPR012341">
    <property type="entry name" value="6hp_glycosidase-like_sf"/>
</dbReference>
<evidence type="ECO:0000256" key="7">
    <source>
        <dbReference type="ARBA" id="ARBA00023295"/>
    </source>
</evidence>
<dbReference type="Proteomes" id="UP000265520">
    <property type="component" value="Unassembled WGS sequence"/>
</dbReference>
<sequence>VNLVGGYYDAGDNVKFGWPMSFTVSLLSWAAVEYKSEISSVGDGNKDHQCWERPEDMDTPRTLYKVDANSPGTEAAADSAAALSAASIVFKKKDTKYSSKLLSQSKSVRNSSSLVYIHS</sequence>
<dbReference type="InterPro" id="IPR008928">
    <property type="entry name" value="6-hairpin_glycosidase_sf"/>
</dbReference>
<keyword evidence="5" id="KW-0136">Cellulose degradation</keyword>
<dbReference type="GO" id="GO:0008810">
    <property type="term" value="F:cellulase activity"/>
    <property type="evidence" value="ECO:0007669"/>
    <property type="project" value="UniProtKB-EC"/>
</dbReference>
<comment type="catalytic activity">
    <reaction evidence="1">
        <text>Endohydrolysis of (1-&gt;4)-beta-D-glucosidic linkages in cellulose, lichenin and cereal beta-D-glucans.</text>
        <dbReference type="EC" id="3.2.1.4"/>
    </reaction>
</comment>
<dbReference type="GO" id="GO:0030245">
    <property type="term" value="P:cellulose catabolic process"/>
    <property type="evidence" value="ECO:0007669"/>
    <property type="project" value="UniProtKB-KW"/>
</dbReference>
<dbReference type="SUPFAM" id="SSF48208">
    <property type="entry name" value="Six-hairpin glycosidases"/>
    <property type="match status" value="1"/>
</dbReference>
<evidence type="ECO:0000313" key="11">
    <source>
        <dbReference type="Proteomes" id="UP000265520"/>
    </source>
</evidence>
<dbReference type="InterPro" id="IPR001701">
    <property type="entry name" value="Glyco_hydro_9"/>
</dbReference>
<keyword evidence="7" id="KW-0326">Glycosidase</keyword>
<feature type="domain" description="Glycoside hydrolase family 9" evidence="9">
    <location>
        <begin position="1"/>
        <end position="38"/>
    </location>
</feature>
<dbReference type="EC" id="3.2.1.4" evidence="3"/>
<feature type="domain" description="Glycoside hydrolase family 9" evidence="9">
    <location>
        <begin position="40"/>
        <end position="108"/>
    </location>
</feature>
<evidence type="ECO:0000256" key="2">
    <source>
        <dbReference type="ARBA" id="ARBA00007072"/>
    </source>
</evidence>
<dbReference type="Gene3D" id="1.50.10.10">
    <property type="match status" value="2"/>
</dbReference>
<organism evidence="10 11">
    <name type="scientific">Trifolium medium</name>
    <dbReference type="NCBI Taxonomy" id="97028"/>
    <lineage>
        <taxon>Eukaryota</taxon>
        <taxon>Viridiplantae</taxon>
        <taxon>Streptophyta</taxon>
        <taxon>Embryophyta</taxon>
        <taxon>Tracheophyta</taxon>
        <taxon>Spermatophyta</taxon>
        <taxon>Magnoliopsida</taxon>
        <taxon>eudicotyledons</taxon>
        <taxon>Gunneridae</taxon>
        <taxon>Pentapetalae</taxon>
        <taxon>rosids</taxon>
        <taxon>fabids</taxon>
        <taxon>Fabales</taxon>
        <taxon>Fabaceae</taxon>
        <taxon>Papilionoideae</taxon>
        <taxon>50 kb inversion clade</taxon>
        <taxon>NPAAA clade</taxon>
        <taxon>Hologalegina</taxon>
        <taxon>IRL clade</taxon>
        <taxon>Trifolieae</taxon>
        <taxon>Trifolium</taxon>
    </lineage>
</organism>
<dbReference type="AlphaFoldDB" id="A0A392PSC6"/>
<comment type="similarity">
    <text evidence="2">Belongs to the glycosyl hydrolase 9 (cellulase E) family.</text>
</comment>
<dbReference type="EMBL" id="LXQA010094632">
    <property type="protein sequence ID" value="MCI15001.1"/>
    <property type="molecule type" value="Genomic_DNA"/>
</dbReference>
<evidence type="ECO:0000256" key="3">
    <source>
        <dbReference type="ARBA" id="ARBA00012601"/>
    </source>
</evidence>
<evidence type="ECO:0000313" key="10">
    <source>
        <dbReference type="EMBL" id="MCI15001.1"/>
    </source>
</evidence>
<keyword evidence="6" id="KW-0119">Carbohydrate metabolism</keyword>
<name>A0A392PSC6_9FABA</name>
<evidence type="ECO:0000256" key="5">
    <source>
        <dbReference type="ARBA" id="ARBA00023001"/>
    </source>
</evidence>
<keyword evidence="8" id="KW-0624">Polysaccharide degradation</keyword>
<evidence type="ECO:0000256" key="1">
    <source>
        <dbReference type="ARBA" id="ARBA00000966"/>
    </source>
</evidence>
<proteinExistence type="inferred from homology"/>
<dbReference type="Pfam" id="PF00759">
    <property type="entry name" value="Glyco_hydro_9"/>
    <property type="match status" value="2"/>
</dbReference>
<keyword evidence="11" id="KW-1185">Reference proteome</keyword>